<name>A0ACB9NSK2_9MYRT</name>
<keyword evidence="2" id="KW-1185">Reference proteome</keyword>
<proteinExistence type="predicted"/>
<protein>
    <submittedName>
        <fullName evidence="1">Uncharacterized protein</fullName>
    </submittedName>
</protein>
<gene>
    <name evidence="1" type="ORF">MLD38_023976</name>
</gene>
<evidence type="ECO:0000313" key="2">
    <source>
        <dbReference type="Proteomes" id="UP001057402"/>
    </source>
</evidence>
<dbReference type="EMBL" id="CM042886">
    <property type="protein sequence ID" value="KAI4338981.1"/>
    <property type="molecule type" value="Genomic_DNA"/>
</dbReference>
<sequence length="438" mass="48531">MKVSGAPSTSLQVVPSTSEQRYPKLRDSQHFTVERELSNRPLVHSASFISNCGVIGPVFSSNYGFSMDLQSSQISLPEKYPHSSPFISQPTCNKGQCPLRGAPGAEMLQVAASEYSQNDKASWQTDSLDGLYDFPLVGLDQNDQAEKITANRGLPSEDLGKSNNLQEWTNQLIRDDTTWSDLLCDPNISNSEAKTAKASSSLPVSQIHPLRHVLPSCTEVSIIVNPPATNTTFVKPRLRWTQELHEAFVEAVTRLGGCERASPKGVLKLMKVEGLTIYHVKSHLQRYRTAQYRPELPEGSSEKRSSPTEEMPSFGNNSSCSFDDRTLEITEALQMQMEVQRKLHEQLEIQRKIQLQIEEQGRIIQMMFEMQSGINLQATLADTAAANTADVPEASKDDVTVYANSSDGNPLDSGNSRNLEEKERIPPPSPSKRPRLSG</sequence>
<organism evidence="1 2">
    <name type="scientific">Melastoma candidum</name>
    <dbReference type="NCBI Taxonomy" id="119954"/>
    <lineage>
        <taxon>Eukaryota</taxon>
        <taxon>Viridiplantae</taxon>
        <taxon>Streptophyta</taxon>
        <taxon>Embryophyta</taxon>
        <taxon>Tracheophyta</taxon>
        <taxon>Spermatophyta</taxon>
        <taxon>Magnoliopsida</taxon>
        <taxon>eudicotyledons</taxon>
        <taxon>Gunneridae</taxon>
        <taxon>Pentapetalae</taxon>
        <taxon>rosids</taxon>
        <taxon>malvids</taxon>
        <taxon>Myrtales</taxon>
        <taxon>Melastomataceae</taxon>
        <taxon>Melastomatoideae</taxon>
        <taxon>Melastomateae</taxon>
        <taxon>Melastoma</taxon>
    </lineage>
</organism>
<dbReference type="Proteomes" id="UP001057402">
    <property type="component" value="Chromosome 7"/>
</dbReference>
<comment type="caution">
    <text evidence="1">The sequence shown here is derived from an EMBL/GenBank/DDBJ whole genome shotgun (WGS) entry which is preliminary data.</text>
</comment>
<reference evidence="2" key="1">
    <citation type="journal article" date="2023" name="Front. Plant Sci.">
        <title>Chromosomal-level genome assembly of Melastoma candidum provides insights into trichome evolution.</title>
        <authorList>
            <person name="Zhong Y."/>
            <person name="Wu W."/>
            <person name="Sun C."/>
            <person name="Zou P."/>
            <person name="Liu Y."/>
            <person name="Dai S."/>
            <person name="Zhou R."/>
        </authorList>
    </citation>
    <scope>NUCLEOTIDE SEQUENCE [LARGE SCALE GENOMIC DNA]</scope>
</reference>
<evidence type="ECO:0000313" key="1">
    <source>
        <dbReference type="EMBL" id="KAI4338981.1"/>
    </source>
</evidence>
<accession>A0ACB9NSK2</accession>